<feature type="transmembrane region" description="Helical" evidence="1">
    <location>
        <begin position="31"/>
        <end position="49"/>
    </location>
</feature>
<keyword evidence="1" id="KW-0812">Transmembrane</keyword>
<gene>
    <name evidence="2" type="ORF">LSALG_LOCUS38766</name>
</gene>
<sequence>MVKDFSKIDWCKYILNYLVSRKQLWRRDDKTWYYSAPILILTLVYVYNMKFTGLKIVKRQLLENFENIDGDEEMVDGYEMSDGLMRLYGDEDAYIVVIEHNYGIILCEKKNIEKALKNGIVKFPDSLMLKELIVKIGNKVKKDEMALYNSVFASKRDYGEEIWNIGSGHVLHQGFAYHFKSNTFIHVIMIDCCSSLLNKMEELRDVGLVSRIFFDTNFLAEEILGGSMSSDRTQKLFDSMLILHLKSLPKPENLKDIGQVFFPIVNKSKYYLICFDLRVPTYYIIDHVNQNGAVEDIYGTKHVRVV</sequence>
<evidence type="ECO:0000256" key="1">
    <source>
        <dbReference type="SAM" id="Phobius"/>
    </source>
</evidence>
<dbReference type="AlphaFoldDB" id="A0AA35ZWB5"/>
<accession>A0AA35ZWB5</accession>
<evidence type="ECO:0000313" key="3">
    <source>
        <dbReference type="Proteomes" id="UP001177003"/>
    </source>
</evidence>
<proteinExistence type="predicted"/>
<keyword evidence="1" id="KW-1133">Transmembrane helix</keyword>
<reference evidence="2" key="1">
    <citation type="submission" date="2023-04" db="EMBL/GenBank/DDBJ databases">
        <authorList>
            <person name="Vijverberg K."/>
            <person name="Xiong W."/>
            <person name="Schranz E."/>
        </authorList>
    </citation>
    <scope>NUCLEOTIDE SEQUENCE</scope>
</reference>
<dbReference type="Proteomes" id="UP001177003">
    <property type="component" value="Chromosome 8"/>
</dbReference>
<organism evidence="2 3">
    <name type="scientific">Lactuca saligna</name>
    <name type="common">Willowleaf lettuce</name>
    <dbReference type="NCBI Taxonomy" id="75948"/>
    <lineage>
        <taxon>Eukaryota</taxon>
        <taxon>Viridiplantae</taxon>
        <taxon>Streptophyta</taxon>
        <taxon>Embryophyta</taxon>
        <taxon>Tracheophyta</taxon>
        <taxon>Spermatophyta</taxon>
        <taxon>Magnoliopsida</taxon>
        <taxon>eudicotyledons</taxon>
        <taxon>Gunneridae</taxon>
        <taxon>Pentapetalae</taxon>
        <taxon>asterids</taxon>
        <taxon>campanulids</taxon>
        <taxon>Asterales</taxon>
        <taxon>Asteraceae</taxon>
        <taxon>Cichorioideae</taxon>
        <taxon>Cichorieae</taxon>
        <taxon>Lactucinae</taxon>
        <taxon>Lactuca</taxon>
    </lineage>
</organism>
<dbReference type="Gene3D" id="3.40.395.10">
    <property type="entry name" value="Adenoviral Proteinase, Chain A"/>
    <property type="match status" value="1"/>
</dbReference>
<evidence type="ECO:0000313" key="2">
    <source>
        <dbReference type="EMBL" id="CAI9300104.1"/>
    </source>
</evidence>
<keyword evidence="3" id="KW-1185">Reference proteome</keyword>
<name>A0AA35ZWB5_LACSI</name>
<keyword evidence="1" id="KW-0472">Membrane</keyword>
<protein>
    <submittedName>
        <fullName evidence="2">Uncharacterized protein</fullName>
    </submittedName>
</protein>
<dbReference type="EMBL" id="OX465084">
    <property type="protein sequence ID" value="CAI9300104.1"/>
    <property type="molecule type" value="Genomic_DNA"/>
</dbReference>